<comment type="function">
    <text evidence="6">Specifically methylates the adenine in position 37 of tRNA(1)(Val) (anticodon cmo5UAC).</text>
</comment>
<dbReference type="EC" id="2.1.1.223" evidence="6"/>
<dbReference type="SUPFAM" id="SSF53335">
    <property type="entry name" value="S-adenosyl-L-methionine-dependent methyltransferases"/>
    <property type="match status" value="1"/>
</dbReference>
<dbReference type="RefSeq" id="WP_111740883.1">
    <property type="nucleotide sequence ID" value="NZ_LR698987.1"/>
</dbReference>
<keyword evidence="2 6" id="KW-0489">Methyltransferase</keyword>
<evidence type="ECO:0000313" key="8">
    <source>
        <dbReference type="EMBL" id="SQI41949.1"/>
    </source>
</evidence>
<dbReference type="GO" id="GO:0016430">
    <property type="term" value="F:tRNA (adenine-N6)-methyltransferase activity"/>
    <property type="evidence" value="ECO:0007669"/>
    <property type="project" value="UniProtKB-UniRule"/>
</dbReference>
<dbReference type="PANTHER" id="PTHR47739:SF1">
    <property type="entry name" value="TRNA1(VAL) (ADENINE(37)-N6)-METHYLTRANSFERASE"/>
    <property type="match status" value="1"/>
</dbReference>
<keyword evidence="9" id="KW-1185">Reference proteome</keyword>
<dbReference type="InterPro" id="IPR022882">
    <property type="entry name" value="tRNA_adenine-N6_MeTrfase"/>
</dbReference>
<dbReference type="InterPro" id="IPR029063">
    <property type="entry name" value="SAM-dependent_MTases_sf"/>
</dbReference>
<dbReference type="AlphaFoldDB" id="A0A2X4UU20"/>
<keyword evidence="3 6" id="KW-0808">Transferase</keyword>
<evidence type="ECO:0000259" key="7">
    <source>
        <dbReference type="Pfam" id="PF05175"/>
    </source>
</evidence>
<evidence type="ECO:0000313" key="9">
    <source>
        <dbReference type="Proteomes" id="UP000249005"/>
    </source>
</evidence>
<gene>
    <name evidence="8" type="primary">yfiC</name>
    <name evidence="8" type="ORF">NCTC12151_02432</name>
</gene>
<dbReference type="InterPro" id="IPR002052">
    <property type="entry name" value="DNA_methylase_N6_adenine_CS"/>
</dbReference>
<dbReference type="EMBL" id="LS483470">
    <property type="protein sequence ID" value="SQI41949.1"/>
    <property type="molecule type" value="Genomic_DNA"/>
</dbReference>
<evidence type="ECO:0000256" key="1">
    <source>
        <dbReference type="ARBA" id="ARBA00022490"/>
    </source>
</evidence>
<dbReference type="GO" id="GO:0008033">
    <property type="term" value="P:tRNA processing"/>
    <property type="evidence" value="ECO:0007669"/>
    <property type="project" value="UniProtKB-UniRule"/>
</dbReference>
<evidence type="ECO:0000256" key="2">
    <source>
        <dbReference type="ARBA" id="ARBA00022603"/>
    </source>
</evidence>
<evidence type="ECO:0000256" key="5">
    <source>
        <dbReference type="ARBA" id="ARBA00022694"/>
    </source>
</evidence>
<dbReference type="KEGG" id="lri:NCTC12151_02432"/>
<dbReference type="InterPro" id="IPR007848">
    <property type="entry name" value="Small_mtfrase_dom"/>
</dbReference>
<dbReference type="PANTHER" id="PTHR47739">
    <property type="entry name" value="TRNA1(VAL) (ADENINE(37)-N6)-METHYLTRANSFERASE"/>
    <property type="match status" value="1"/>
</dbReference>
<dbReference type="Gene3D" id="3.40.50.150">
    <property type="entry name" value="Vaccinia Virus protein VP39"/>
    <property type="match status" value="1"/>
</dbReference>
<dbReference type="HAMAP" id="MF_01872">
    <property type="entry name" value="tRNA_methyltr_YfiC"/>
    <property type="match status" value="1"/>
</dbReference>
<protein>
    <recommendedName>
        <fullName evidence="6">tRNA1(Val) (adenine(37)-N6)-methyltransferase</fullName>
        <ecNumber evidence="6">2.1.1.223</ecNumber>
    </recommendedName>
    <alternativeName>
        <fullName evidence="6">tRNA m6A37 methyltransferase</fullName>
    </alternativeName>
</protein>
<keyword evidence="4 6" id="KW-0949">S-adenosyl-L-methionine</keyword>
<dbReference type="GO" id="GO:0032259">
    <property type="term" value="P:methylation"/>
    <property type="evidence" value="ECO:0007669"/>
    <property type="project" value="UniProtKB-KW"/>
</dbReference>
<comment type="similarity">
    <text evidence="6">Belongs to the methyltransferase superfamily. tRNA (adenine-N(6)-)-methyltransferase family.</text>
</comment>
<comment type="subcellular location">
    <subcellularLocation>
        <location evidence="6">Cytoplasm</location>
    </subcellularLocation>
</comment>
<accession>A0A2X4UU20</accession>
<keyword evidence="5 6" id="KW-0819">tRNA processing</keyword>
<dbReference type="GO" id="GO:0003676">
    <property type="term" value="F:nucleic acid binding"/>
    <property type="evidence" value="ECO:0007669"/>
    <property type="project" value="InterPro"/>
</dbReference>
<sequence length="249" mass="27746">MTNKEQRPSYRPGGFTFKQFFVAHDKCGMKVTTDGIVLGSWAAINEQCHRVLDIGTGSGLLVLMLAQRSASSTKLDAVDIDESAVSQARENVLASPWSSRIQIFHTDISTFVAQQAGGYDAIVCNPPYYPQGCECRDAPREKARYATGLRHADLLAYAKRLLKPEGAFSLMLTTAPAEALLVQAAQDGWFIRRRTHVSDRVGRAPYLTLLELTRAPCSGDEQYLFIREEDGGNYTKAYRALTKDFYLFF</sequence>
<dbReference type="Proteomes" id="UP000249005">
    <property type="component" value="Chromosome 1"/>
</dbReference>
<dbReference type="PROSITE" id="PS00092">
    <property type="entry name" value="N6_MTASE"/>
    <property type="match status" value="1"/>
</dbReference>
<reference evidence="8 9" key="1">
    <citation type="submission" date="2018-06" db="EMBL/GenBank/DDBJ databases">
        <authorList>
            <consortium name="Pathogen Informatics"/>
            <person name="Doyle S."/>
        </authorList>
    </citation>
    <scope>NUCLEOTIDE SEQUENCE [LARGE SCALE GENOMIC DNA]</scope>
    <source>
        <strain evidence="8 9">NCTC12151</strain>
    </source>
</reference>
<organism evidence="8 9">
    <name type="scientific">Leminorella richardii</name>
    <dbReference type="NCBI Taxonomy" id="158841"/>
    <lineage>
        <taxon>Bacteria</taxon>
        <taxon>Pseudomonadati</taxon>
        <taxon>Pseudomonadota</taxon>
        <taxon>Gammaproteobacteria</taxon>
        <taxon>Enterobacterales</taxon>
        <taxon>Budviciaceae</taxon>
        <taxon>Leminorella</taxon>
    </lineage>
</organism>
<name>A0A2X4UU20_9GAMM</name>
<dbReference type="GO" id="GO:0005737">
    <property type="term" value="C:cytoplasm"/>
    <property type="evidence" value="ECO:0007669"/>
    <property type="project" value="UniProtKB-SubCell"/>
</dbReference>
<evidence type="ECO:0000256" key="4">
    <source>
        <dbReference type="ARBA" id="ARBA00022691"/>
    </source>
</evidence>
<dbReference type="InterPro" id="IPR050210">
    <property type="entry name" value="tRNA_Adenine-N(6)_MTase"/>
</dbReference>
<comment type="catalytic activity">
    <reaction evidence="6">
        <text>adenosine(37) in tRNA1(Val) + S-adenosyl-L-methionine = N(6)-methyladenosine(37) in tRNA1(Val) + S-adenosyl-L-homocysteine + H(+)</text>
        <dbReference type="Rhea" id="RHEA:43160"/>
        <dbReference type="Rhea" id="RHEA-COMP:10369"/>
        <dbReference type="Rhea" id="RHEA-COMP:10370"/>
        <dbReference type="ChEBI" id="CHEBI:15378"/>
        <dbReference type="ChEBI" id="CHEBI:57856"/>
        <dbReference type="ChEBI" id="CHEBI:59789"/>
        <dbReference type="ChEBI" id="CHEBI:74411"/>
        <dbReference type="ChEBI" id="CHEBI:74449"/>
        <dbReference type="EC" id="2.1.1.223"/>
    </reaction>
</comment>
<feature type="domain" description="Methyltransferase small" evidence="7">
    <location>
        <begin position="48"/>
        <end position="131"/>
    </location>
</feature>
<dbReference type="OrthoDB" id="5383291at2"/>
<proteinExistence type="inferred from homology"/>
<dbReference type="Pfam" id="PF05175">
    <property type="entry name" value="MTS"/>
    <property type="match status" value="1"/>
</dbReference>
<dbReference type="CDD" id="cd02440">
    <property type="entry name" value="AdoMet_MTases"/>
    <property type="match status" value="1"/>
</dbReference>
<evidence type="ECO:0000256" key="6">
    <source>
        <dbReference type="HAMAP-Rule" id="MF_01872"/>
    </source>
</evidence>
<evidence type="ECO:0000256" key="3">
    <source>
        <dbReference type="ARBA" id="ARBA00022679"/>
    </source>
</evidence>
<keyword evidence="1 6" id="KW-0963">Cytoplasm</keyword>